<proteinExistence type="predicted"/>
<reference evidence="1" key="1">
    <citation type="submission" date="2019-12" db="EMBL/GenBank/DDBJ databases">
        <title>An insight into the sialome of adult female Ixodes ricinus ticks feeding for 6 days.</title>
        <authorList>
            <person name="Perner J."/>
            <person name="Ribeiro J.M.C."/>
        </authorList>
    </citation>
    <scope>NUCLEOTIDE SEQUENCE</scope>
    <source>
        <strain evidence="1">Semi-engorged</strain>
        <tissue evidence="1">Salivary glands</tissue>
    </source>
</reference>
<dbReference type="EMBL" id="GIFC01004637">
    <property type="protein sequence ID" value="MXU86720.1"/>
    <property type="molecule type" value="Transcribed_RNA"/>
</dbReference>
<dbReference type="AlphaFoldDB" id="A0A6B0UCL4"/>
<name>A0A6B0UCL4_IXORI</name>
<sequence>MLTFLASTSAVSLALSLLRRAISSRDCLRWHCSSSKATCRLQPSSTANCISIGVIISALGTGLASRVAATPVAGSLLCVILGSLPLGSVAAQ</sequence>
<organism evidence="1">
    <name type="scientific">Ixodes ricinus</name>
    <name type="common">Common tick</name>
    <name type="synonym">Acarus ricinus</name>
    <dbReference type="NCBI Taxonomy" id="34613"/>
    <lineage>
        <taxon>Eukaryota</taxon>
        <taxon>Metazoa</taxon>
        <taxon>Ecdysozoa</taxon>
        <taxon>Arthropoda</taxon>
        <taxon>Chelicerata</taxon>
        <taxon>Arachnida</taxon>
        <taxon>Acari</taxon>
        <taxon>Parasitiformes</taxon>
        <taxon>Ixodida</taxon>
        <taxon>Ixodoidea</taxon>
        <taxon>Ixodidae</taxon>
        <taxon>Ixodinae</taxon>
        <taxon>Ixodes</taxon>
    </lineage>
</organism>
<protein>
    <submittedName>
        <fullName evidence="1">Putative secreted protein</fullName>
    </submittedName>
</protein>
<accession>A0A6B0UCL4</accession>
<evidence type="ECO:0000313" key="1">
    <source>
        <dbReference type="EMBL" id="MXU86720.1"/>
    </source>
</evidence>